<dbReference type="RefSeq" id="WP_171227420.1">
    <property type="nucleotide sequence ID" value="NZ_CP053085.1"/>
</dbReference>
<evidence type="ECO:0000313" key="1">
    <source>
        <dbReference type="EMBL" id="QJR37983.1"/>
    </source>
</evidence>
<dbReference type="AlphaFoldDB" id="A0A6M4ITC3"/>
<dbReference type="Proteomes" id="UP000500938">
    <property type="component" value="Chromosome"/>
</dbReference>
<name>A0A6M4ITC3_9BACT</name>
<dbReference type="InterPro" id="IPR043504">
    <property type="entry name" value="Peptidase_S1_PA_chymotrypsin"/>
</dbReference>
<reference evidence="1 2" key="1">
    <citation type="submission" date="2020-05" db="EMBL/GenBank/DDBJ databases">
        <title>Complete genome sequence of Gemmatimonas greenlandica TET16.</title>
        <authorList>
            <person name="Zeng Y."/>
        </authorList>
    </citation>
    <scope>NUCLEOTIDE SEQUENCE [LARGE SCALE GENOMIC DNA]</scope>
    <source>
        <strain evidence="1 2">TET16</strain>
    </source>
</reference>
<proteinExistence type="predicted"/>
<dbReference type="InterPro" id="IPR009003">
    <property type="entry name" value="Peptidase_S1_PA"/>
</dbReference>
<sequence length="355" mass="36402">MAVLMLAACGDATTARVTAPSEPDALQFARSEQAQARLASLYDGASAEVLAVDGSVFADHDERLGKLVFGVERLSAAAAVQAAAARAGVAASDFVIVLSAPIKLLGGHVAAGAPVHSTSSTSAPVVAGVAIGTAKYHCTLGFNVAHAAGRSFITNSHCTDRQGVPDKTQFWQPQVGAGRLIGVEDDDPTYTANKACPKDRRCRYSDAARIAYLPDVPSRQGEVATSATVTELFTRQDDLNNLFLSGNLIYKTGMTTGTTTGSVSNSCANANVEGTNLTLICQTFVTGAAGVVGFGDSGAPAYRKAIEGNVLLGIVWGGVGSNTFVFSPLEGIVRDLGRMSAVVGGTVSTTNGNGK</sequence>
<evidence type="ECO:0008006" key="3">
    <source>
        <dbReference type="Google" id="ProtNLM"/>
    </source>
</evidence>
<gene>
    <name evidence="1" type="ORF">HKW67_21860</name>
</gene>
<accession>A0A6M4ITC3</accession>
<dbReference type="EMBL" id="CP053085">
    <property type="protein sequence ID" value="QJR37983.1"/>
    <property type="molecule type" value="Genomic_DNA"/>
</dbReference>
<protein>
    <recommendedName>
        <fullName evidence="3">Serine protease</fullName>
    </recommendedName>
</protein>
<organism evidence="1 2">
    <name type="scientific">Gemmatimonas groenlandica</name>
    <dbReference type="NCBI Taxonomy" id="2732249"/>
    <lineage>
        <taxon>Bacteria</taxon>
        <taxon>Pseudomonadati</taxon>
        <taxon>Gemmatimonadota</taxon>
        <taxon>Gemmatimonadia</taxon>
        <taxon>Gemmatimonadales</taxon>
        <taxon>Gemmatimonadaceae</taxon>
        <taxon>Gemmatimonas</taxon>
    </lineage>
</organism>
<dbReference type="SUPFAM" id="SSF50494">
    <property type="entry name" value="Trypsin-like serine proteases"/>
    <property type="match status" value="1"/>
</dbReference>
<keyword evidence="2" id="KW-1185">Reference proteome</keyword>
<dbReference type="Gene3D" id="2.40.10.10">
    <property type="entry name" value="Trypsin-like serine proteases"/>
    <property type="match status" value="2"/>
</dbReference>
<evidence type="ECO:0000313" key="2">
    <source>
        <dbReference type="Proteomes" id="UP000500938"/>
    </source>
</evidence>
<dbReference type="KEGG" id="ggr:HKW67_21860"/>